<keyword evidence="9" id="KW-0508">mRNA splicing</keyword>
<dbReference type="EMBL" id="JAEPRA010000004">
    <property type="protein sequence ID" value="KAG2186868.1"/>
    <property type="molecule type" value="Genomic_DNA"/>
</dbReference>
<dbReference type="SUPFAM" id="SSF54928">
    <property type="entry name" value="RNA-binding domain, RBD"/>
    <property type="match status" value="1"/>
</dbReference>
<evidence type="ECO:0000256" key="1">
    <source>
        <dbReference type="ARBA" id="ARBA00004123"/>
    </source>
</evidence>
<dbReference type="GO" id="GO:0017070">
    <property type="term" value="F:U6 snRNA binding"/>
    <property type="evidence" value="ECO:0007669"/>
    <property type="project" value="TreeGrafter"/>
</dbReference>
<keyword evidence="8 11" id="KW-0694">RNA-binding</keyword>
<keyword evidence="5" id="KW-0747">Spliceosome</keyword>
<dbReference type="InterPro" id="IPR032297">
    <property type="entry name" value="Torus"/>
</dbReference>
<keyword evidence="17" id="KW-1185">Reference proteome</keyword>
<name>A0A8H7Q7Y0_9FUNG</name>
<dbReference type="InterPro" id="IPR035979">
    <property type="entry name" value="RBD_domain_sf"/>
</dbReference>
<dbReference type="Proteomes" id="UP000612746">
    <property type="component" value="Unassembled WGS sequence"/>
</dbReference>
<feature type="domain" description="RRM" evidence="14">
    <location>
        <begin position="129"/>
        <end position="203"/>
    </location>
</feature>
<dbReference type="InterPro" id="IPR034181">
    <property type="entry name" value="Cwc2_RRM"/>
</dbReference>
<dbReference type="PANTHER" id="PTHR14089:SF2">
    <property type="entry name" value="PRE-MRNA-SPLICING FACTOR CWC2"/>
    <property type="match status" value="1"/>
</dbReference>
<evidence type="ECO:0000256" key="7">
    <source>
        <dbReference type="ARBA" id="ARBA00022833"/>
    </source>
</evidence>
<dbReference type="GO" id="GO:0036002">
    <property type="term" value="F:pre-mRNA binding"/>
    <property type="evidence" value="ECO:0007669"/>
    <property type="project" value="TreeGrafter"/>
</dbReference>
<dbReference type="GO" id="GO:0008380">
    <property type="term" value="P:RNA splicing"/>
    <property type="evidence" value="ECO:0007669"/>
    <property type="project" value="UniProtKB-KW"/>
</dbReference>
<evidence type="ECO:0000256" key="3">
    <source>
        <dbReference type="ARBA" id="ARBA00022664"/>
    </source>
</evidence>
<keyword evidence="10" id="KW-0539">Nucleus</keyword>
<keyword evidence="7 12" id="KW-0862">Zinc</keyword>
<evidence type="ECO:0000256" key="2">
    <source>
        <dbReference type="ARBA" id="ARBA00008024"/>
    </source>
</evidence>
<evidence type="ECO:0000256" key="8">
    <source>
        <dbReference type="ARBA" id="ARBA00022884"/>
    </source>
</evidence>
<feature type="region of interest" description="Disordered" evidence="13">
    <location>
        <begin position="1"/>
        <end position="20"/>
    </location>
</feature>
<comment type="similarity">
    <text evidence="2">Belongs to the RRM CWC2 family.</text>
</comment>
<organism evidence="16 17">
    <name type="scientific">Umbelopsis vinacea</name>
    <dbReference type="NCBI Taxonomy" id="44442"/>
    <lineage>
        <taxon>Eukaryota</taxon>
        <taxon>Fungi</taxon>
        <taxon>Fungi incertae sedis</taxon>
        <taxon>Mucoromycota</taxon>
        <taxon>Mucoromycotina</taxon>
        <taxon>Umbelopsidomycetes</taxon>
        <taxon>Umbelopsidales</taxon>
        <taxon>Umbelopsidaceae</taxon>
        <taxon>Umbelopsis</taxon>
    </lineage>
</organism>
<evidence type="ECO:0000256" key="4">
    <source>
        <dbReference type="ARBA" id="ARBA00022723"/>
    </source>
</evidence>
<dbReference type="CDD" id="cd12360">
    <property type="entry name" value="RRM_cwf2"/>
    <property type="match status" value="1"/>
</dbReference>
<dbReference type="GO" id="GO:0071006">
    <property type="term" value="C:U2-type catalytic step 1 spliceosome"/>
    <property type="evidence" value="ECO:0007669"/>
    <property type="project" value="TreeGrafter"/>
</dbReference>
<sequence>MPLARQQVTESEVESVHKEEIPEGSTYNIWSGKWQGGKREQHTVKTRPKYRCNIERDAGTTAGSDNPQSYFCLHFARGMCSQGPRCAMWHRIPTESDEVEATIDSFGRDKYLEYKKDMGGVGSFNFDNRTLYVGRVTVSDAMEEIVRRHFSEWGPIESVKVLKRRGVAFVTYQMRSNAEFAKEAMKYQSLDNNEMLNIRWASDDPNPTPAVSEVPEKKRRIQSQYADDGESELPAEYTSRAQEVDEDGFMNMEMRIKLERAAEAEKLNRSLQEQAAALNYWNYYQPGQPVTTEAAQVPETDKKDSIISSQALETLKQLQQKNAGAAKKQGGGLQALATYGSDSEDED</sequence>
<dbReference type="FunFam" id="3.30.70.330:FF:000502">
    <property type="entry name" value="Pre-mRNA-splicing factor cwc2, putative"/>
    <property type="match status" value="1"/>
</dbReference>
<evidence type="ECO:0000256" key="13">
    <source>
        <dbReference type="SAM" id="MobiDB-lite"/>
    </source>
</evidence>
<evidence type="ECO:0000259" key="15">
    <source>
        <dbReference type="PROSITE" id="PS50103"/>
    </source>
</evidence>
<evidence type="ECO:0008006" key="18">
    <source>
        <dbReference type="Google" id="ProtNLM"/>
    </source>
</evidence>
<evidence type="ECO:0000256" key="11">
    <source>
        <dbReference type="PROSITE-ProRule" id="PRU00176"/>
    </source>
</evidence>
<dbReference type="GO" id="GO:0006397">
    <property type="term" value="P:mRNA processing"/>
    <property type="evidence" value="ECO:0007669"/>
    <property type="project" value="UniProtKB-KW"/>
</dbReference>
<dbReference type="PROSITE" id="PS50103">
    <property type="entry name" value="ZF_C3H1"/>
    <property type="match status" value="1"/>
</dbReference>
<feature type="domain" description="C3H1-type" evidence="15">
    <location>
        <begin position="66"/>
        <end position="93"/>
    </location>
</feature>
<evidence type="ECO:0000313" key="17">
    <source>
        <dbReference type="Proteomes" id="UP000612746"/>
    </source>
</evidence>
<dbReference type="InterPro" id="IPR000504">
    <property type="entry name" value="RRM_dom"/>
</dbReference>
<dbReference type="OrthoDB" id="10251848at2759"/>
<dbReference type="Gene3D" id="3.30.70.330">
    <property type="match status" value="1"/>
</dbReference>
<keyword evidence="4 12" id="KW-0479">Metal-binding</keyword>
<evidence type="ECO:0000259" key="14">
    <source>
        <dbReference type="PROSITE" id="PS50102"/>
    </source>
</evidence>
<dbReference type="PANTHER" id="PTHR14089">
    <property type="entry name" value="PRE-MRNA-SPLICING FACTOR RBM22"/>
    <property type="match status" value="1"/>
</dbReference>
<comment type="subcellular location">
    <subcellularLocation>
        <location evidence="1">Nucleus</location>
    </subcellularLocation>
</comment>
<feature type="zinc finger region" description="C3H1-type" evidence="12">
    <location>
        <begin position="66"/>
        <end position="93"/>
    </location>
</feature>
<dbReference type="GO" id="GO:0071007">
    <property type="term" value="C:U2-type catalytic step 2 spliceosome"/>
    <property type="evidence" value="ECO:0007669"/>
    <property type="project" value="TreeGrafter"/>
</dbReference>
<comment type="caution">
    <text evidence="16">The sequence shown here is derived from an EMBL/GenBank/DDBJ whole genome shotgun (WGS) entry which is preliminary data.</text>
</comment>
<evidence type="ECO:0000256" key="6">
    <source>
        <dbReference type="ARBA" id="ARBA00022771"/>
    </source>
</evidence>
<dbReference type="AlphaFoldDB" id="A0A8H7Q7Y0"/>
<accession>A0A8H7Q7Y0</accession>
<evidence type="ECO:0000256" key="12">
    <source>
        <dbReference type="PROSITE-ProRule" id="PRU00723"/>
    </source>
</evidence>
<reference evidence="16" key="1">
    <citation type="submission" date="2020-12" db="EMBL/GenBank/DDBJ databases">
        <title>Metabolic potential, ecology and presence of endohyphal bacteria is reflected in genomic diversity of Mucoromycotina.</title>
        <authorList>
            <person name="Muszewska A."/>
            <person name="Okrasinska A."/>
            <person name="Steczkiewicz K."/>
            <person name="Drgas O."/>
            <person name="Orlowska M."/>
            <person name="Perlinska-Lenart U."/>
            <person name="Aleksandrzak-Piekarczyk T."/>
            <person name="Szatraj K."/>
            <person name="Zielenkiewicz U."/>
            <person name="Pilsyk S."/>
            <person name="Malc E."/>
            <person name="Mieczkowski P."/>
            <person name="Kruszewska J.S."/>
            <person name="Biernat P."/>
            <person name="Pawlowska J."/>
        </authorList>
    </citation>
    <scope>NUCLEOTIDE SEQUENCE</scope>
    <source>
        <strain evidence="16">WA0000051536</strain>
    </source>
</reference>
<keyword evidence="3" id="KW-0507">mRNA processing</keyword>
<dbReference type="Pfam" id="PF00076">
    <property type="entry name" value="RRM_1"/>
    <property type="match status" value="1"/>
</dbReference>
<dbReference type="InterPro" id="IPR000571">
    <property type="entry name" value="Znf_CCCH"/>
</dbReference>
<feature type="compositionally biased region" description="Polar residues" evidence="13">
    <location>
        <begin position="1"/>
        <end position="10"/>
    </location>
</feature>
<gene>
    <name evidence="16" type="ORF">INT44_003095</name>
</gene>
<keyword evidence="6 12" id="KW-0863">Zinc-finger</keyword>
<evidence type="ECO:0000256" key="9">
    <source>
        <dbReference type="ARBA" id="ARBA00023187"/>
    </source>
</evidence>
<dbReference type="GO" id="GO:0008270">
    <property type="term" value="F:zinc ion binding"/>
    <property type="evidence" value="ECO:0007669"/>
    <property type="project" value="UniProtKB-KW"/>
</dbReference>
<dbReference type="Pfam" id="PF16131">
    <property type="entry name" value="Torus"/>
    <property type="match status" value="1"/>
</dbReference>
<dbReference type="InterPro" id="IPR039171">
    <property type="entry name" value="Cwc2/Slt11"/>
</dbReference>
<dbReference type="GO" id="GO:0000974">
    <property type="term" value="C:Prp19 complex"/>
    <property type="evidence" value="ECO:0007669"/>
    <property type="project" value="TreeGrafter"/>
</dbReference>
<feature type="region of interest" description="Disordered" evidence="13">
    <location>
        <begin position="322"/>
        <end position="347"/>
    </location>
</feature>
<dbReference type="SMART" id="SM00360">
    <property type="entry name" value="RRM"/>
    <property type="match status" value="1"/>
</dbReference>
<protein>
    <recommendedName>
        <fullName evidence="18">Pre-mRNA-splicing factor CWC2</fullName>
    </recommendedName>
</protein>
<dbReference type="PROSITE" id="PS50102">
    <property type="entry name" value="RRM"/>
    <property type="match status" value="1"/>
</dbReference>
<evidence type="ECO:0000313" key="16">
    <source>
        <dbReference type="EMBL" id="KAG2186868.1"/>
    </source>
</evidence>
<evidence type="ECO:0000256" key="10">
    <source>
        <dbReference type="ARBA" id="ARBA00023242"/>
    </source>
</evidence>
<proteinExistence type="inferred from homology"/>
<evidence type="ECO:0000256" key="5">
    <source>
        <dbReference type="ARBA" id="ARBA00022728"/>
    </source>
</evidence>
<dbReference type="InterPro" id="IPR012677">
    <property type="entry name" value="Nucleotide-bd_a/b_plait_sf"/>
</dbReference>